<dbReference type="InterPro" id="IPR052517">
    <property type="entry name" value="GlcG_carb_metab_protein"/>
</dbReference>
<dbReference type="EMBL" id="CP015217">
    <property type="protein sequence ID" value="AOP32690.1"/>
    <property type="molecule type" value="Genomic_DNA"/>
</dbReference>
<feature type="chain" id="PRO_5009100310" description="Heme-binding protein" evidence="1">
    <location>
        <begin position="24"/>
        <end position="165"/>
    </location>
</feature>
<proteinExistence type="predicted"/>
<dbReference type="InterPro" id="IPR005624">
    <property type="entry name" value="PduO/GlcC-like"/>
</dbReference>
<dbReference type="PANTHER" id="PTHR34309">
    <property type="entry name" value="SLR1406 PROTEIN"/>
    <property type="match status" value="1"/>
</dbReference>
<dbReference type="KEGG" id="laj:A0128_01680"/>
<protein>
    <recommendedName>
        <fullName evidence="4">Heme-binding protein</fullName>
    </recommendedName>
</protein>
<dbReference type="InterPro" id="IPR038084">
    <property type="entry name" value="PduO/GlcC-like_sf"/>
</dbReference>
<dbReference type="OrthoDB" id="9778896at2"/>
<dbReference type="Proteomes" id="UP000094197">
    <property type="component" value="Chromosome 1"/>
</dbReference>
<dbReference type="PANTHER" id="PTHR34309:SF1">
    <property type="entry name" value="PROTEIN GLCG"/>
    <property type="match status" value="1"/>
</dbReference>
<evidence type="ECO:0008006" key="4">
    <source>
        <dbReference type="Google" id="ProtNLM"/>
    </source>
</evidence>
<dbReference type="SUPFAM" id="SSF143744">
    <property type="entry name" value="GlcG-like"/>
    <property type="match status" value="1"/>
</dbReference>
<evidence type="ECO:0000313" key="3">
    <source>
        <dbReference type="Proteomes" id="UP000094197"/>
    </source>
</evidence>
<name>A0A1D7USU8_9LEPT</name>
<organism evidence="2 3">
    <name type="scientific">Leptospira tipperaryensis</name>
    <dbReference type="NCBI Taxonomy" id="2564040"/>
    <lineage>
        <taxon>Bacteria</taxon>
        <taxon>Pseudomonadati</taxon>
        <taxon>Spirochaetota</taxon>
        <taxon>Spirochaetia</taxon>
        <taxon>Leptospirales</taxon>
        <taxon>Leptospiraceae</taxon>
        <taxon>Leptospira</taxon>
    </lineage>
</organism>
<sequence length="165" mass="17484">MYPKILTLIVVSILLTNSRSVMSQNQPNFPDYGNPIRLEVAKKIILKAEAEAKKNGWKMVISIVDSGGNLVYLERIDGTQFGSIDISQGKAKCAVNFRRPTKAMEDSVVAGGMGLRLIGLPGVYPLEGGELILLDGKIIGAIGVSGGTSAQDGQVARAGLEGLKD</sequence>
<accession>A0A1D7USU8</accession>
<evidence type="ECO:0000256" key="1">
    <source>
        <dbReference type="SAM" id="SignalP"/>
    </source>
</evidence>
<dbReference type="AlphaFoldDB" id="A0A1D7USU8"/>
<reference evidence="2 3" key="1">
    <citation type="submission" date="2016-04" db="EMBL/GenBank/DDBJ databases">
        <title>Complete genome seqeunce of Leptospira alstonii serovar Room22.</title>
        <authorList>
            <person name="Nally J.E."/>
            <person name="Bayles D.O."/>
            <person name="Hurley D."/>
            <person name="Fanning S."/>
            <person name="McMahon B.J."/>
            <person name="Arent Z."/>
        </authorList>
    </citation>
    <scope>NUCLEOTIDE SEQUENCE [LARGE SCALE GENOMIC DNA]</scope>
    <source>
        <strain evidence="2 3">GWTS #1</strain>
    </source>
</reference>
<feature type="signal peptide" evidence="1">
    <location>
        <begin position="1"/>
        <end position="23"/>
    </location>
</feature>
<keyword evidence="3" id="KW-1185">Reference proteome</keyword>
<dbReference type="Gene3D" id="3.30.450.150">
    <property type="entry name" value="Haem-degrading domain"/>
    <property type="match status" value="1"/>
</dbReference>
<evidence type="ECO:0000313" key="2">
    <source>
        <dbReference type="EMBL" id="AOP32690.1"/>
    </source>
</evidence>
<dbReference type="RefSeq" id="WP_069605939.1">
    <property type="nucleotide sequence ID" value="NZ_CP015217.1"/>
</dbReference>
<dbReference type="Pfam" id="PF03928">
    <property type="entry name" value="HbpS-like"/>
    <property type="match status" value="1"/>
</dbReference>
<gene>
    <name evidence="2" type="ORF">A0128_01680</name>
</gene>
<keyword evidence="1" id="KW-0732">Signal</keyword>